<dbReference type="EMBL" id="HBUF01316360">
    <property type="protein sequence ID" value="CAG6694066.1"/>
    <property type="molecule type" value="Transcribed_RNA"/>
</dbReference>
<dbReference type="EMBL" id="HBUF01316357">
    <property type="protein sequence ID" value="CAG6694063.1"/>
    <property type="molecule type" value="Transcribed_RNA"/>
</dbReference>
<protein>
    <submittedName>
        <fullName evidence="2">Uncharacterized protein</fullName>
    </submittedName>
</protein>
<dbReference type="EMBL" id="HBUF01370522">
    <property type="protein sequence ID" value="CAG6725936.1"/>
    <property type="molecule type" value="Transcribed_RNA"/>
</dbReference>
<dbReference type="EMBL" id="HBUF01171404">
    <property type="protein sequence ID" value="CAG6652431.1"/>
    <property type="molecule type" value="Transcribed_RNA"/>
</dbReference>
<dbReference type="EMBL" id="HBUF01316361">
    <property type="protein sequence ID" value="CAG6694067.1"/>
    <property type="molecule type" value="Transcribed_RNA"/>
</dbReference>
<accession>A0A8D8TW98</accession>
<dbReference type="EMBL" id="HBUF01370525">
    <property type="protein sequence ID" value="CAG6725939.1"/>
    <property type="molecule type" value="Transcribed_RNA"/>
</dbReference>
<dbReference type="EMBL" id="HBUF01171402">
    <property type="protein sequence ID" value="CAG6652429.1"/>
    <property type="molecule type" value="Transcribed_RNA"/>
</dbReference>
<dbReference type="EMBL" id="HBUF01171403">
    <property type="protein sequence ID" value="CAG6652430.1"/>
    <property type="molecule type" value="Transcribed_RNA"/>
</dbReference>
<organism evidence="2">
    <name type="scientific">Cacopsylla melanoneura</name>
    <dbReference type="NCBI Taxonomy" id="428564"/>
    <lineage>
        <taxon>Eukaryota</taxon>
        <taxon>Metazoa</taxon>
        <taxon>Ecdysozoa</taxon>
        <taxon>Arthropoda</taxon>
        <taxon>Hexapoda</taxon>
        <taxon>Insecta</taxon>
        <taxon>Pterygota</taxon>
        <taxon>Neoptera</taxon>
        <taxon>Paraneoptera</taxon>
        <taxon>Hemiptera</taxon>
        <taxon>Sternorrhyncha</taxon>
        <taxon>Psylloidea</taxon>
        <taxon>Psyllidae</taxon>
        <taxon>Psyllinae</taxon>
        <taxon>Cacopsylla</taxon>
    </lineage>
</organism>
<dbReference type="EMBL" id="HBUF01509214">
    <property type="protein sequence ID" value="CAG6746330.1"/>
    <property type="molecule type" value="Transcribed_RNA"/>
</dbReference>
<dbReference type="EMBL" id="HBUF01316358">
    <property type="protein sequence ID" value="CAG6694064.1"/>
    <property type="molecule type" value="Transcribed_RNA"/>
</dbReference>
<proteinExistence type="predicted"/>
<dbReference type="EMBL" id="HBUF01509215">
    <property type="protein sequence ID" value="CAG6746331.1"/>
    <property type="molecule type" value="Transcribed_RNA"/>
</dbReference>
<dbReference type="EMBL" id="HBUF01370523">
    <property type="protein sequence ID" value="CAG6725937.1"/>
    <property type="molecule type" value="Transcribed_RNA"/>
</dbReference>
<keyword evidence="1" id="KW-0732">Signal</keyword>
<dbReference type="EMBL" id="HBUF01316359">
    <property type="protein sequence ID" value="CAG6694065.1"/>
    <property type="molecule type" value="Transcribed_RNA"/>
</dbReference>
<sequence>MVPLSCRMIFLNMVLILLPTNIKCESRTAKWIKTFQEMFPQIDIKSEKVFHFVEDEENLRQVMKANTLECYAKKHRLKRSVYSLMAVPMDLMYSTPISTTYCNEYDPDRYGYIDPAFYNNLNMTSSELMLSKEGWDYSPYVPPGETTTEFVFPSWNYDGKCPEAFFKEWTAHEQDMEQSTFDQPDQVNGYTDAEHMKINSFDDVYNTFWDTILNLPHACDNYTSYWACLQGKPVVNPMMIDPTDDPVD</sequence>
<reference evidence="2" key="1">
    <citation type="submission" date="2021-05" db="EMBL/GenBank/DDBJ databases">
        <authorList>
            <person name="Alioto T."/>
            <person name="Alioto T."/>
            <person name="Gomez Garrido J."/>
        </authorList>
    </citation>
    <scope>NUCLEOTIDE SEQUENCE</scope>
</reference>
<feature type="chain" id="PRO_5036262128" evidence="1">
    <location>
        <begin position="25"/>
        <end position="248"/>
    </location>
</feature>
<feature type="signal peptide" evidence="1">
    <location>
        <begin position="1"/>
        <end position="24"/>
    </location>
</feature>
<dbReference type="EMBL" id="HBUF01370524">
    <property type="protein sequence ID" value="CAG6725938.1"/>
    <property type="molecule type" value="Transcribed_RNA"/>
</dbReference>
<evidence type="ECO:0000256" key="1">
    <source>
        <dbReference type="SAM" id="SignalP"/>
    </source>
</evidence>
<dbReference type="EMBL" id="HBUF01509217">
    <property type="protein sequence ID" value="CAG6746333.1"/>
    <property type="molecule type" value="Transcribed_RNA"/>
</dbReference>
<name>A0A8D8TW98_9HEMI</name>
<dbReference type="AlphaFoldDB" id="A0A8D8TW98"/>
<dbReference type="EMBL" id="HBUF01509216">
    <property type="protein sequence ID" value="CAG6746332.1"/>
    <property type="molecule type" value="Transcribed_RNA"/>
</dbReference>
<evidence type="ECO:0000313" key="2">
    <source>
        <dbReference type="EMBL" id="CAG6694064.1"/>
    </source>
</evidence>
<dbReference type="EMBL" id="HBUF01370526">
    <property type="protein sequence ID" value="CAG6725940.1"/>
    <property type="molecule type" value="Transcribed_RNA"/>
</dbReference>